<name>A0A0D7BFU3_9AGAR</name>
<evidence type="ECO:0000256" key="1">
    <source>
        <dbReference type="ARBA" id="ARBA00000083"/>
    </source>
</evidence>
<dbReference type="EMBL" id="KN880485">
    <property type="protein sequence ID" value="KIY69367.1"/>
    <property type="molecule type" value="Genomic_DNA"/>
</dbReference>
<dbReference type="SUPFAM" id="SSF51735">
    <property type="entry name" value="NAD(P)-binding Rossmann-fold domains"/>
    <property type="match status" value="1"/>
</dbReference>
<dbReference type="PANTHER" id="PTHR43725">
    <property type="entry name" value="UDP-GLUCOSE 4-EPIMERASE"/>
    <property type="match status" value="1"/>
</dbReference>
<dbReference type="STRING" id="1314674.A0A0D7BFU3"/>
<dbReference type="GO" id="GO:0003978">
    <property type="term" value="F:UDP-glucose 4-epimerase activity"/>
    <property type="evidence" value="ECO:0007669"/>
    <property type="project" value="UniProtKB-UniRule"/>
</dbReference>
<evidence type="ECO:0000256" key="6">
    <source>
        <dbReference type="ARBA" id="ARBA00023235"/>
    </source>
</evidence>
<dbReference type="GO" id="GO:0005829">
    <property type="term" value="C:cytosol"/>
    <property type="evidence" value="ECO:0007669"/>
    <property type="project" value="TreeGrafter"/>
</dbReference>
<dbReference type="OrthoDB" id="9402762at2759"/>
<keyword evidence="6 10" id="KW-0413">Isomerase</keyword>
<keyword evidence="13" id="KW-1185">Reference proteome</keyword>
<evidence type="ECO:0000256" key="8">
    <source>
        <dbReference type="ARBA" id="ARBA00037955"/>
    </source>
</evidence>
<evidence type="ECO:0000256" key="2">
    <source>
        <dbReference type="ARBA" id="ARBA00001911"/>
    </source>
</evidence>
<dbReference type="AlphaFoldDB" id="A0A0D7BFU3"/>
<comment type="subunit">
    <text evidence="10">Homodimer.</text>
</comment>
<dbReference type="GO" id="GO:0006012">
    <property type="term" value="P:galactose metabolic process"/>
    <property type="evidence" value="ECO:0007669"/>
    <property type="project" value="UniProtKB-UniPathway"/>
</dbReference>
<dbReference type="InterPro" id="IPR016040">
    <property type="entry name" value="NAD(P)-bd_dom"/>
</dbReference>
<dbReference type="EC" id="5.1.3.2" evidence="10"/>
<dbReference type="UniPathway" id="UPA00214"/>
<comment type="similarity">
    <text evidence="8">In the N-terminal section; belongs to the NAD(P)-dependent epimerase/dehydratase family.</text>
</comment>
<protein>
    <recommendedName>
        <fullName evidence="10">UDP-glucose 4-epimerase</fullName>
        <ecNumber evidence="10">5.1.3.2</ecNumber>
    </recommendedName>
</protein>
<keyword evidence="10" id="KW-0119">Carbohydrate metabolism</keyword>
<comment type="similarity">
    <text evidence="10">Belongs to the NAD(P)-dependent epimerase/dehydratase family.</text>
</comment>
<dbReference type="CDD" id="cd05247">
    <property type="entry name" value="UDP_G4E_1_SDR_e"/>
    <property type="match status" value="1"/>
</dbReference>
<comment type="similarity">
    <text evidence="9">In the C-terminal section; belongs to the aldose epimerase family.</text>
</comment>
<evidence type="ECO:0000256" key="5">
    <source>
        <dbReference type="ARBA" id="ARBA00023027"/>
    </source>
</evidence>
<comment type="function">
    <text evidence="7">Mutarotase converts alpha-aldose to the beta-anomer. It is active on D-glucose, L-arabinose, D-xylose, D-galactose, maltose and lactose.</text>
</comment>
<feature type="domain" description="NAD(P)-binding" evidence="11">
    <location>
        <begin position="11"/>
        <end position="365"/>
    </location>
</feature>
<comment type="pathway">
    <text evidence="3 10">Carbohydrate metabolism; galactose metabolism.</text>
</comment>
<evidence type="ECO:0000256" key="10">
    <source>
        <dbReference type="RuleBase" id="RU366046"/>
    </source>
</evidence>
<comment type="catalytic activity">
    <reaction evidence="1 10">
        <text>UDP-alpha-D-glucose = UDP-alpha-D-galactose</text>
        <dbReference type="Rhea" id="RHEA:22168"/>
        <dbReference type="ChEBI" id="CHEBI:58885"/>
        <dbReference type="ChEBI" id="CHEBI:66914"/>
        <dbReference type="EC" id="5.1.3.2"/>
    </reaction>
</comment>
<dbReference type="Gene3D" id="3.40.50.720">
    <property type="entry name" value="NAD(P)-binding Rossmann-like Domain"/>
    <property type="match status" value="1"/>
</dbReference>
<dbReference type="InterPro" id="IPR005886">
    <property type="entry name" value="UDP_G4E"/>
</dbReference>
<dbReference type="Proteomes" id="UP000054007">
    <property type="component" value="Unassembled WGS sequence"/>
</dbReference>
<comment type="cofactor">
    <cofactor evidence="2 10">
        <name>NAD(+)</name>
        <dbReference type="ChEBI" id="CHEBI:57540"/>
    </cofactor>
</comment>
<comment type="pathway">
    <text evidence="4">Carbohydrate metabolism; hexose metabolism.</text>
</comment>
<evidence type="ECO:0000256" key="4">
    <source>
        <dbReference type="ARBA" id="ARBA00005028"/>
    </source>
</evidence>
<dbReference type="NCBIfam" id="TIGR01179">
    <property type="entry name" value="galE"/>
    <property type="match status" value="1"/>
</dbReference>
<evidence type="ECO:0000256" key="3">
    <source>
        <dbReference type="ARBA" id="ARBA00004947"/>
    </source>
</evidence>
<evidence type="ECO:0000259" key="11">
    <source>
        <dbReference type="Pfam" id="PF16363"/>
    </source>
</evidence>
<organism evidence="12 13">
    <name type="scientific">Cylindrobasidium torrendii FP15055 ss-10</name>
    <dbReference type="NCBI Taxonomy" id="1314674"/>
    <lineage>
        <taxon>Eukaryota</taxon>
        <taxon>Fungi</taxon>
        <taxon>Dikarya</taxon>
        <taxon>Basidiomycota</taxon>
        <taxon>Agaricomycotina</taxon>
        <taxon>Agaricomycetes</taxon>
        <taxon>Agaricomycetidae</taxon>
        <taxon>Agaricales</taxon>
        <taxon>Marasmiineae</taxon>
        <taxon>Physalacriaceae</taxon>
        <taxon>Cylindrobasidium</taxon>
    </lineage>
</organism>
<evidence type="ECO:0000313" key="12">
    <source>
        <dbReference type="EMBL" id="KIY69367.1"/>
    </source>
</evidence>
<reference evidence="12 13" key="1">
    <citation type="journal article" date="2015" name="Fungal Genet. Biol.">
        <title>Evolution of novel wood decay mechanisms in Agaricales revealed by the genome sequences of Fistulina hepatica and Cylindrobasidium torrendii.</title>
        <authorList>
            <person name="Floudas D."/>
            <person name="Held B.W."/>
            <person name="Riley R."/>
            <person name="Nagy L.G."/>
            <person name="Koehler G."/>
            <person name="Ransdell A.S."/>
            <person name="Younus H."/>
            <person name="Chow J."/>
            <person name="Chiniquy J."/>
            <person name="Lipzen A."/>
            <person name="Tritt A."/>
            <person name="Sun H."/>
            <person name="Haridas S."/>
            <person name="LaButti K."/>
            <person name="Ohm R.A."/>
            <person name="Kues U."/>
            <person name="Blanchette R.A."/>
            <person name="Grigoriev I.V."/>
            <person name="Minto R.E."/>
            <person name="Hibbett D.S."/>
        </authorList>
    </citation>
    <scope>NUCLEOTIDE SEQUENCE [LARGE SCALE GENOMIC DNA]</scope>
    <source>
        <strain evidence="12 13">FP15055 ss-10</strain>
    </source>
</reference>
<evidence type="ECO:0000256" key="7">
    <source>
        <dbReference type="ARBA" id="ARBA00037676"/>
    </source>
</evidence>
<keyword evidence="5 10" id="KW-0520">NAD</keyword>
<sequence length="381" mass="41853">MATASKLRTVIVTGGAGYIGSHVVYCLVKTRQYKVISIDNGHNSFPEALARVSQLAREEQASETKPADLSEEDWLETNNIVIKDGDITEKEVVRALFEEQGGKGKVWGVIHIAAWKAVGESTEIPLTYYHNNASATIQLLQTMNEYDCKRFVYSSSATVYGIPPKVPIPETSPLGALSPYGKTKVMCEMIVEDLCTAQPEWKALSLRYFNPAGAHPSGRFGEDPKGTPLNLLPILGQMAVGRLPPTLNVMGNDYPTADGTCVRDYLHVMDLASGHVLALNKLVEDHSDIFPDKKKQYKQYNLGTGKGESVLEIVEAMRKATGFDYKLEIGPRRAGDVPALIADPALAQKELGFHTTKNLVEMCHDLWNWQSQNPNGFEGSA</sequence>
<dbReference type="Gene3D" id="3.90.25.10">
    <property type="entry name" value="UDP-galactose 4-epimerase, domain 1"/>
    <property type="match status" value="1"/>
</dbReference>
<proteinExistence type="inferred from homology"/>
<accession>A0A0D7BFU3</accession>
<dbReference type="PRINTS" id="PR01713">
    <property type="entry name" value="NUCEPIMERASE"/>
</dbReference>
<evidence type="ECO:0000313" key="13">
    <source>
        <dbReference type="Proteomes" id="UP000054007"/>
    </source>
</evidence>
<dbReference type="InterPro" id="IPR036291">
    <property type="entry name" value="NAD(P)-bd_dom_sf"/>
</dbReference>
<gene>
    <name evidence="12" type="ORF">CYLTODRAFT_420769</name>
</gene>
<evidence type="ECO:0000256" key="9">
    <source>
        <dbReference type="ARBA" id="ARBA00038238"/>
    </source>
</evidence>
<dbReference type="PANTHER" id="PTHR43725:SF47">
    <property type="entry name" value="UDP-GLUCOSE 4-EPIMERASE"/>
    <property type="match status" value="1"/>
</dbReference>
<dbReference type="Pfam" id="PF16363">
    <property type="entry name" value="GDP_Man_Dehyd"/>
    <property type="match status" value="1"/>
</dbReference>